<feature type="transmembrane region" description="Helical" evidence="1">
    <location>
        <begin position="248"/>
        <end position="281"/>
    </location>
</feature>
<feature type="transmembrane region" description="Helical" evidence="1">
    <location>
        <begin position="42"/>
        <end position="63"/>
    </location>
</feature>
<keyword evidence="1" id="KW-1133">Transmembrane helix</keyword>
<dbReference type="KEGG" id="saga:M5M_09940"/>
<dbReference type="Proteomes" id="UP000000466">
    <property type="component" value="Chromosome"/>
</dbReference>
<reference evidence="2 3" key="1">
    <citation type="journal article" date="2013" name="Genome Announc.">
        <title>Complete genome sequence of Simiduia agarivorans SA1(T), a marine bacterium able to degrade a variety of polysaccharides.</title>
        <authorList>
            <person name="Lin S.Y."/>
            <person name="Shieh W.Y."/>
            <person name="Chen J.S."/>
            <person name="Tang S.L."/>
        </authorList>
    </citation>
    <scope>NUCLEOTIDE SEQUENCE [LARGE SCALE GENOMIC DNA]</scope>
    <source>
        <strain evidence="3">DSM 21679 / JCM 13881 / BCRC 17597 / SA1</strain>
    </source>
</reference>
<proteinExistence type="predicted"/>
<feature type="transmembrane region" description="Helical" evidence="1">
    <location>
        <begin position="69"/>
        <end position="89"/>
    </location>
</feature>
<protein>
    <recommendedName>
        <fullName evidence="4">DUF2157 domain-containing protein</fullName>
    </recommendedName>
</protein>
<feature type="transmembrane region" description="Helical" evidence="1">
    <location>
        <begin position="195"/>
        <end position="212"/>
    </location>
</feature>
<organism evidence="2 3">
    <name type="scientific">Simiduia agarivorans (strain DSM 21679 / JCM 13881 / BCRC 17597 / SA1)</name>
    <dbReference type="NCBI Taxonomy" id="1117647"/>
    <lineage>
        <taxon>Bacteria</taxon>
        <taxon>Pseudomonadati</taxon>
        <taxon>Pseudomonadota</taxon>
        <taxon>Gammaproteobacteria</taxon>
        <taxon>Cellvibrionales</taxon>
        <taxon>Cellvibrionaceae</taxon>
        <taxon>Simiduia</taxon>
    </lineage>
</organism>
<feature type="transmembrane region" description="Helical" evidence="1">
    <location>
        <begin position="293"/>
        <end position="313"/>
    </location>
</feature>
<gene>
    <name evidence="2" type="ordered locus">M5M_09940</name>
</gene>
<accession>K4KJ72</accession>
<sequence length="339" mass="38818">MRITESSLLKAADAKIISAEQATALYQFLTDHSEPQFFFTHILYYFGGLIAIGAMTLFMNLGWENFGGLGIVLLCALYGTMGIALTHFFEHKNLRIPAGIAITFVLALAPLATYGTQQWLGIWPDESAYREYHRYIRWHWIYLELATLLAGALLIWRYRYPFLLMPVAFTLWYLSMDLAAMLMQDAHDWQFRRQLTMVFGIITLLLAFWVDIRTHSTRDFPFWLYLVGVICFWSGLTFQHSDSELNKFLYFCINIAMIGLGALLARKVFVVFGALGSCLYLGHLAEKIFPDSWLFPIALTAIGFGIVFFGIWWQKHESAIAASIAQRLPASLQALNRHH</sequence>
<feature type="transmembrane region" description="Helical" evidence="1">
    <location>
        <begin position="96"/>
        <end position="115"/>
    </location>
</feature>
<keyword evidence="3" id="KW-1185">Reference proteome</keyword>
<feature type="transmembrane region" description="Helical" evidence="1">
    <location>
        <begin position="219"/>
        <end position="236"/>
    </location>
</feature>
<dbReference type="OrthoDB" id="1675191at2"/>
<evidence type="ECO:0008006" key="4">
    <source>
        <dbReference type="Google" id="ProtNLM"/>
    </source>
</evidence>
<name>K4KJ72_SIMAS</name>
<dbReference type="AlphaFoldDB" id="K4KJ72"/>
<keyword evidence="1" id="KW-0812">Transmembrane</keyword>
<feature type="transmembrane region" description="Helical" evidence="1">
    <location>
        <begin position="135"/>
        <end position="156"/>
    </location>
</feature>
<evidence type="ECO:0000313" key="2">
    <source>
        <dbReference type="EMBL" id="AFU99169.1"/>
    </source>
</evidence>
<dbReference type="RefSeq" id="WP_015047333.1">
    <property type="nucleotide sequence ID" value="NC_018868.3"/>
</dbReference>
<keyword evidence="1" id="KW-0472">Membrane</keyword>
<dbReference type="STRING" id="1117647.M5M_09940"/>
<dbReference type="EMBL" id="CP003746">
    <property type="protein sequence ID" value="AFU99169.1"/>
    <property type="molecule type" value="Genomic_DNA"/>
</dbReference>
<evidence type="ECO:0000313" key="3">
    <source>
        <dbReference type="Proteomes" id="UP000000466"/>
    </source>
</evidence>
<dbReference type="HOGENOM" id="CLU_058682_0_0_6"/>
<feature type="transmembrane region" description="Helical" evidence="1">
    <location>
        <begin position="163"/>
        <end position="183"/>
    </location>
</feature>
<evidence type="ECO:0000256" key="1">
    <source>
        <dbReference type="SAM" id="Phobius"/>
    </source>
</evidence>
<dbReference type="eggNOG" id="ENOG502Z7N0">
    <property type="taxonomic scope" value="Bacteria"/>
</dbReference>